<keyword evidence="3" id="KW-0472">Membrane</keyword>
<evidence type="ECO:0000256" key="2">
    <source>
        <dbReference type="SAM" id="MobiDB-lite"/>
    </source>
</evidence>
<feature type="transmembrane region" description="Helical" evidence="3">
    <location>
        <begin position="179"/>
        <end position="201"/>
    </location>
</feature>
<evidence type="ECO:0000256" key="1">
    <source>
        <dbReference type="SAM" id="Coils"/>
    </source>
</evidence>
<accession>A0ABV8YMP3</accession>
<gene>
    <name evidence="4" type="ORF">ACFPH6_12415</name>
</gene>
<feature type="transmembrane region" description="Helical" evidence="3">
    <location>
        <begin position="221"/>
        <end position="243"/>
    </location>
</feature>
<feature type="transmembrane region" description="Helical" evidence="3">
    <location>
        <begin position="118"/>
        <end position="138"/>
    </location>
</feature>
<protein>
    <recommendedName>
        <fullName evidence="6">DUF4328 domain-containing protein</fullName>
    </recommendedName>
</protein>
<evidence type="ECO:0008006" key="6">
    <source>
        <dbReference type="Google" id="ProtNLM"/>
    </source>
</evidence>
<feature type="transmembrane region" description="Helical" evidence="3">
    <location>
        <begin position="93"/>
        <end position="112"/>
    </location>
</feature>
<sequence length="354" mass="37832">MELDSTTPKRWSLTYFYFGLASALILAADVLLAWILSDRWTPVIAITAVALVVVLQRISPVHVRRLLFKAGLTGKDLSVDDPRNLYRSLWTTFGIQTAAAATVLVVGDIYVVRRGQDQWSPAVFWSVAGAGTLLHLIWGHRVVRAFGDVFGLRRSPFRFSSTPRRTRTFNVGSTDHLKLWVTPAAWVVMCCLLFAVAWFSIRETAESAGASHFGPVDASLVTAGAAAAAALGGALFLGVSRLIRALGAHAKGTGEGAKAEHEGHAARERIGVERMLAEADKERAAAERENAAATRMQAAASLKLAEAEGKRADAELLRAQAEYLRADRGLPPLASGDAGTNGVSGQSPALPPGN</sequence>
<comment type="caution">
    <text evidence="4">The sequence shown here is derived from an EMBL/GenBank/DDBJ whole genome shotgun (WGS) entry which is preliminary data.</text>
</comment>
<feature type="transmembrane region" description="Helical" evidence="3">
    <location>
        <begin position="12"/>
        <end position="34"/>
    </location>
</feature>
<name>A0ABV8YMP3_9ACTN</name>
<organism evidence="4 5">
    <name type="scientific">Streptomyces xiangluensis</name>
    <dbReference type="NCBI Taxonomy" id="2665720"/>
    <lineage>
        <taxon>Bacteria</taxon>
        <taxon>Bacillati</taxon>
        <taxon>Actinomycetota</taxon>
        <taxon>Actinomycetes</taxon>
        <taxon>Kitasatosporales</taxon>
        <taxon>Streptomycetaceae</taxon>
        <taxon>Streptomyces</taxon>
    </lineage>
</organism>
<dbReference type="Proteomes" id="UP001596012">
    <property type="component" value="Unassembled WGS sequence"/>
</dbReference>
<feature type="transmembrane region" description="Helical" evidence="3">
    <location>
        <begin position="40"/>
        <end position="59"/>
    </location>
</feature>
<reference evidence="5" key="1">
    <citation type="journal article" date="2019" name="Int. J. Syst. Evol. Microbiol.">
        <title>The Global Catalogue of Microorganisms (GCM) 10K type strain sequencing project: providing services to taxonomists for standard genome sequencing and annotation.</title>
        <authorList>
            <consortium name="The Broad Institute Genomics Platform"/>
            <consortium name="The Broad Institute Genome Sequencing Center for Infectious Disease"/>
            <person name="Wu L."/>
            <person name="Ma J."/>
        </authorList>
    </citation>
    <scope>NUCLEOTIDE SEQUENCE [LARGE SCALE GENOMIC DNA]</scope>
    <source>
        <strain evidence="5">DT43</strain>
    </source>
</reference>
<keyword evidence="3" id="KW-1133">Transmembrane helix</keyword>
<feature type="coiled-coil region" evidence="1">
    <location>
        <begin position="269"/>
        <end position="322"/>
    </location>
</feature>
<keyword evidence="5" id="KW-1185">Reference proteome</keyword>
<evidence type="ECO:0000313" key="5">
    <source>
        <dbReference type="Proteomes" id="UP001596012"/>
    </source>
</evidence>
<dbReference type="EMBL" id="JBHSFG010000020">
    <property type="protein sequence ID" value="MFC4465329.1"/>
    <property type="molecule type" value="Genomic_DNA"/>
</dbReference>
<proteinExistence type="predicted"/>
<dbReference type="RefSeq" id="WP_386341226.1">
    <property type="nucleotide sequence ID" value="NZ_JBHSFG010000020.1"/>
</dbReference>
<feature type="region of interest" description="Disordered" evidence="2">
    <location>
        <begin position="328"/>
        <end position="354"/>
    </location>
</feature>
<evidence type="ECO:0000313" key="4">
    <source>
        <dbReference type="EMBL" id="MFC4465329.1"/>
    </source>
</evidence>
<evidence type="ECO:0000256" key="3">
    <source>
        <dbReference type="SAM" id="Phobius"/>
    </source>
</evidence>
<keyword evidence="3" id="KW-0812">Transmembrane</keyword>
<keyword evidence="1" id="KW-0175">Coiled coil</keyword>